<evidence type="ECO:0000256" key="1">
    <source>
        <dbReference type="SAM" id="Phobius"/>
    </source>
</evidence>
<keyword evidence="3" id="KW-1185">Reference proteome</keyword>
<dbReference type="Proteomes" id="UP001185659">
    <property type="component" value="Unassembled WGS sequence"/>
</dbReference>
<dbReference type="EMBL" id="JAWLIP010000011">
    <property type="protein sequence ID" value="MDV6228667.1"/>
    <property type="molecule type" value="Genomic_DNA"/>
</dbReference>
<organism evidence="2 3">
    <name type="scientific">Nitratireductor aquimarinus</name>
    <dbReference type="NCBI Taxonomy" id="889300"/>
    <lineage>
        <taxon>Bacteria</taxon>
        <taxon>Pseudomonadati</taxon>
        <taxon>Pseudomonadota</taxon>
        <taxon>Alphaproteobacteria</taxon>
        <taxon>Hyphomicrobiales</taxon>
        <taxon>Phyllobacteriaceae</taxon>
        <taxon>Nitratireductor</taxon>
    </lineage>
</organism>
<reference evidence="2 3" key="1">
    <citation type="submission" date="2023-10" db="EMBL/GenBank/DDBJ databases">
        <authorList>
            <person name="Venkata Ramana C."/>
            <person name="Sasikala C."/>
            <person name="Dhurka M."/>
        </authorList>
    </citation>
    <scope>NUCLEOTIDE SEQUENCE [LARGE SCALE GENOMIC DNA]</scope>
    <source>
        <strain evidence="2 3">KCTC 32151</strain>
    </source>
</reference>
<comment type="caution">
    <text evidence="2">The sequence shown here is derived from an EMBL/GenBank/DDBJ whole genome shotgun (WGS) entry which is preliminary data.</text>
</comment>
<keyword evidence="1" id="KW-0472">Membrane</keyword>
<feature type="transmembrane region" description="Helical" evidence="1">
    <location>
        <begin position="41"/>
        <end position="62"/>
    </location>
</feature>
<name>A0ABU4AR18_9HYPH</name>
<gene>
    <name evidence="2" type="ORF">R2G56_20455</name>
</gene>
<proteinExistence type="predicted"/>
<dbReference type="RefSeq" id="WP_206552951.1">
    <property type="nucleotide sequence ID" value="NZ_JAWLIP010000011.1"/>
</dbReference>
<evidence type="ECO:0000313" key="3">
    <source>
        <dbReference type="Proteomes" id="UP001185659"/>
    </source>
</evidence>
<sequence>MHSTTNLPERLKDFLRVATPALAMPLAFTAIPGWITNDEDLLRLSWSVIAPSSLAGALLAVYFRPLAATLNRLLHRFSKIAVAAFGGAIIAFGVLIPAHLAALAGLLSPALGTNCTMSAGIGAFAAILTVFPTDK</sequence>
<protein>
    <submittedName>
        <fullName evidence="2">Uncharacterized protein</fullName>
    </submittedName>
</protein>
<evidence type="ECO:0000313" key="2">
    <source>
        <dbReference type="EMBL" id="MDV6228667.1"/>
    </source>
</evidence>
<feature type="transmembrane region" description="Helical" evidence="1">
    <location>
        <begin position="14"/>
        <end position="35"/>
    </location>
</feature>
<accession>A0ABU4AR18</accession>
<keyword evidence="1" id="KW-1133">Transmembrane helix</keyword>
<feature type="transmembrane region" description="Helical" evidence="1">
    <location>
        <begin position="110"/>
        <end position="131"/>
    </location>
</feature>
<feature type="transmembrane region" description="Helical" evidence="1">
    <location>
        <begin position="82"/>
        <end position="104"/>
    </location>
</feature>
<keyword evidence="1" id="KW-0812">Transmembrane</keyword>